<dbReference type="SUPFAM" id="SSF51556">
    <property type="entry name" value="Metallo-dependent hydrolases"/>
    <property type="match status" value="1"/>
</dbReference>
<feature type="binding site" evidence="7">
    <location>
        <position position="239"/>
    </location>
    <ligand>
        <name>substrate</name>
    </ligand>
</feature>
<proteinExistence type="inferred from homology"/>
<evidence type="ECO:0000256" key="6">
    <source>
        <dbReference type="PIRSR" id="PIRSR038994-1"/>
    </source>
</evidence>
<dbReference type="GO" id="GO:0008448">
    <property type="term" value="F:N-acetylglucosamine-6-phosphate deacetylase activity"/>
    <property type="evidence" value="ECO:0007669"/>
    <property type="project" value="UniProtKB-EC"/>
</dbReference>
<feature type="binding site" evidence="8">
    <location>
        <position position="184"/>
    </location>
    <ligand>
        <name>Zn(2+)</name>
        <dbReference type="ChEBI" id="CHEBI:29105"/>
    </ligand>
</feature>
<organism evidence="10 11">
    <name type="scientific">Candidatus Colimorpha enterica</name>
    <dbReference type="NCBI Taxonomy" id="3083063"/>
    <lineage>
        <taxon>Bacteria</taxon>
        <taxon>Pseudomonadati</taxon>
        <taxon>Bacteroidota</taxon>
        <taxon>Bacteroidia</taxon>
        <taxon>Bacteroidales</taxon>
        <taxon>Candidatus Colimorpha</taxon>
    </lineage>
</organism>
<dbReference type="GO" id="GO:0006046">
    <property type="term" value="P:N-acetylglucosamine catabolic process"/>
    <property type="evidence" value="ECO:0007669"/>
    <property type="project" value="TreeGrafter"/>
</dbReference>
<evidence type="ECO:0000256" key="8">
    <source>
        <dbReference type="PIRSR" id="PIRSR038994-3"/>
    </source>
</evidence>
<gene>
    <name evidence="10" type="primary">nagA</name>
    <name evidence="10" type="ORF">MR241_04820</name>
</gene>
<feature type="binding site" evidence="8">
    <location>
        <position position="205"/>
    </location>
    <ligand>
        <name>Zn(2+)</name>
        <dbReference type="ChEBI" id="CHEBI:29105"/>
    </ligand>
</feature>
<dbReference type="Pfam" id="PF01979">
    <property type="entry name" value="Amidohydro_1"/>
    <property type="match status" value="1"/>
</dbReference>
<dbReference type="InterPro" id="IPR003764">
    <property type="entry name" value="GlcNAc_6-P_deAcase"/>
</dbReference>
<dbReference type="InterPro" id="IPR032466">
    <property type="entry name" value="Metal_Hydrolase"/>
</dbReference>
<dbReference type="PANTHER" id="PTHR11113">
    <property type="entry name" value="N-ACETYLGLUCOSAMINE-6-PHOSPHATE DEACETYLASE"/>
    <property type="match status" value="1"/>
</dbReference>
<dbReference type="EC" id="3.5.1.25" evidence="10"/>
<dbReference type="Proteomes" id="UP001139365">
    <property type="component" value="Unassembled WGS sequence"/>
</dbReference>
<feature type="binding site" evidence="7">
    <location>
        <position position="129"/>
    </location>
    <ligand>
        <name>substrate</name>
    </ligand>
</feature>
<evidence type="ECO:0000313" key="11">
    <source>
        <dbReference type="Proteomes" id="UP001139365"/>
    </source>
</evidence>
<feature type="domain" description="Amidohydrolase-related" evidence="9">
    <location>
        <begin position="47"/>
        <end position="366"/>
    </location>
</feature>
<dbReference type="EMBL" id="JALEMU010000073">
    <property type="protein sequence ID" value="MCI5755599.1"/>
    <property type="molecule type" value="Genomic_DNA"/>
</dbReference>
<evidence type="ECO:0000256" key="2">
    <source>
        <dbReference type="ARBA" id="ARBA00022723"/>
    </source>
</evidence>
<evidence type="ECO:0000256" key="5">
    <source>
        <dbReference type="PIRNR" id="PIRNR038994"/>
    </source>
</evidence>
<dbReference type="PANTHER" id="PTHR11113:SF14">
    <property type="entry name" value="N-ACETYLGLUCOSAMINE-6-PHOSPHATE DEACETYLASE"/>
    <property type="match status" value="1"/>
</dbReference>
<comment type="similarity">
    <text evidence="1 5">Belongs to the metallo-dependent hydrolases superfamily. NagA family.</text>
</comment>
<feature type="binding site" evidence="8">
    <location>
        <position position="118"/>
    </location>
    <ligand>
        <name>Zn(2+)</name>
        <dbReference type="ChEBI" id="CHEBI:29105"/>
    </ligand>
</feature>
<keyword evidence="4 5" id="KW-0119">Carbohydrate metabolism</keyword>
<dbReference type="PIRSF" id="PIRSF038994">
    <property type="entry name" value="NagA"/>
    <property type="match status" value="1"/>
</dbReference>
<evidence type="ECO:0000256" key="7">
    <source>
        <dbReference type="PIRSR" id="PIRSR038994-2"/>
    </source>
</evidence>
<feature type="active site" description="Proton donor/acceptor" evidence="6">
    <location>
        <position position="262"/>
    </location>
</feature>
<evidence type="ECO:0000256" key="1">
    <source>
        <dbReference type="ARBA" id="ARBA00010716"/>
    </source>
</evidence>
<dbReference type="SUPFAM" id="SSF51338">
    <property type="entry name" value="Composite domain of metallo-dependent hydrolases"/>
    <property type="match status" value="1"/>
</dbReference>
<accession>A0AAE3FHK6</accession>
<dbReference type="InterPro" id="IPR011059">
    <property type="entry name" value="Metal-dep_hydrolase_composite"/>
</dbReference>
<dbReference type="GO" id="GO:0046872">
    <property type="term" value="F:metal ion binding"/>
    <property type="evidence" value="ECO:0007669"/>
    <property type="project" value="UniProtKB-KW"/>
</dbReference>
<name>A0AAE3FHK6_9BACT</name>
<keyword evidence="2 8" id="KW-0479">Metal-binding</keyword>
<evidence type="ECO:0000259" key="9">
    <source>
        <dbReference type="Pfam" id="PF01979"/>
    </source>
</evidence>
<evidence type="ECO:0000256" key="4">
    <source>
        <dbReference type="ARBA" id="ARBA00023277"/>
    </source>
</evidence>
<evidence type="ECO:0000256" key="3">
    <source>
        <dbReference type="ARBA" id="ARBA00022801"/>
    </source>
</evidence>
<reference evidence="10 11" key="1">
    <citation type="submission" date="2022-03" db="EMBL/GenBank/DDBJ databases">
        <title>Metagenome-assembled genomes from swine fecal metagenomes.</title>
        <authorList>
            <person name="Holman D.B."/>
            <person name="Kommadath A."/>
        </authorList>
    </citation>
    <scope>NUCLEOTIDE SEQUENCE [LARGE SCALE GENOMIC DNA]</scope>
    <source>
        <strain evidence="10">SUG147</strain>
    </source>
</reference>
<comment type="cofactor">
    <cofactor evidence="8">
        <name>a divalent metal cation</name>
        <dbReference type="ChEBI" id="CHEBI:60240"/>
    </cofactor>
    <text evidence="8">Binds 1 divalent metal cation per subunit.</text>
</comment>
<comment type="caution">
    <text evidence="10">The sequence shown here is derived from an EMBL/GenBank/DDBJ whole genome shotgun (WGS) entry which is preliminary data.</text>
</comment>
<dbReference type="Gene3D" id="2.30.40.10">
    <property type="entry name" value="Urease, subunit C, domain 1"/>
    <property type="match status" value="1"/>
</dbReference>
<dbReference type="AlphaFoldDB" id="A0AAE3FHK6"/>
<sequence length="367" mass="39452">MNCLKIRNALVFDNRKRGFFRGGFTVSGGRFTDLREPENGTDMDGAMIIPGLVDVHTHGRGGYDFVSATVPQMKEMKRLYAEKGVTAVVPTIASDTLDNMLSAVSRVRESGFRAVHIEGRYLNPKRRGAHREDLLAPLSSAEVAQFRERAGNMRLHFTAAFELDADGSFLDAIRSSGATAGLGHTDADYGTAMKLAENGVRSFTHLFNAMPPVHHRAGGAAAAGLLSDAYTELICDGFHVTPEMISLAGRVKSPERVVLITDSMEGTGCPDGDYSIAGNPVILRGGRAYTTDGAIAGSTLDLIDGVRNYSEFRNIPFAGAVPCATSNPADMIGLSDTGRIEPGFRADFVVLNPDFSVREVYISGNRI</sequence>
<dbReference type="NCBIfam" id="TIGR00221">
    <property type="entry name" value="nagA"/>
    <property type="match status" value="1"/>
</dbReference>
<feature type="binding site" evidence="7">
    <location>
        <begin position="208"/>
        <end position="209"/>
    </location>
    <ligand>
        <name>substrate</name>
    </ligand>
</feature>
<evidence type="ECO:0000313" key="10">
    <source>
        <dbReference type="EMBL" id="MCI5755599.1"/>
    </source>
</evidence>
<keyword evidence="3 5" id="KW-0378">Hydrolase</keyword>
<dbReference type="InterPro" id="IPR006680">
    <property type="entry name" value="Amidohydro-rel"/>
</dbReference>
<feature type="binding site" evidence="7">
    <location>
        <position position="216"/>
    </location>
    <ligand>
        <name>substrate</name>
    </ligand>
</feature>
<feature type="binding site" evidence="7">
    <location>
        <begin position="295"/>
        <end position="297"/>
    </location>
    <ligand>
        <name>substrate</name>
    </ligand>
</feature>
<protein>
    <submittedName>
        <fullName evidence="10">N-acetylglucosamine-6-phosphate deacetylase</fullName>
        <ecNumber evidence="10">3.5.1.25</ecNumber>
    </submittedName>
</protein>
<dbReference type="Gene3D" id="3.20.20.140">
    <property type="entry name" value="Metal-dependent hydrolases"/>
    <property type="match status" value="1"/>
</dbReference>